<keyword evidence="6 11" id="KW-0812">Transmembrane</keyword>
<dbReference type="RefSeq" id="WP_344933972.1">
    <property type="nucleotide sequence ID" value="NZ_BAAAZR010000001.1"/>
</dbReference>
<evidence type="ECO:0000256" key="5">
    <source>
        <dbReference type="ARBA" id="ARBA00022679"/>
    </source>
</evidence>
<keyword evidence="7" id="KW-0418">Kinase</keyword>
<dbReference type="InterPro" id="IPR005467">
    <property type="entry name" value="His_kinase_dom"/>
</dbReference>
<dbReference type="InterPro" id="IPR003594">
    <property type="entry name" value="HATPase_dom"/>
</dbReference>
<dbReference type="CDD" id="cd06225">
    <property type="entry name" value="HAMP"/>
    <property type="match status" value="1"/>
</dbReference>
<dbReference type="GO" id="GO:0005524">
    <property type="term" value="F:ATP binding"/>
    <property type="evidence" value="ECO:0007669"/>
    <property type="project" value="UniProtKB-KW"/>
</dbReference>
<dbReference type="PROSITE" id="PS50109">
    <property type="entry name" value="HIS_KIN"/>
    <property type="match status" value="1"/>
</dbReference>
<dbReference type="SUPFAM" id="SSF47384">
    <property type="entry name" value="Homodimeric domain of signal transducing histidine kinase"/>
    <property type="match status" value="1"/>
</dbReference>
<keyword evidence="16" id="KW-1185">Reference proteome</keyword>
<evidence type="ECO:0000256" key="8">
    <source>
        <dbReference type="ARBA" id="ARBA00022989"/>
    </source>
</evidence>
<organism evidence="15 16">
    <name type="scientific">Sphaerisporangium flaviroseum</name>
    <dbReference type="NCBI Taxonomy" id="509199"/>
    <lineage>
        <taxon>Bacteria</taxon>
        <taxon>Bacillati</taxon>
        <taxon>Actinomycetota</taxon>
        <taxon>Actinomycetes</taxon>
        <taxon>Streptosporangiales</taxon>
        <taxon>Streptosporangiaceae</taxon>
        <taxon>Sphaerisporangium</taxon>
    </lineage>
</organism>
<keyword evidence="9" id="KW-0902">Two-component regulatory system</keyword>
<reference evidence="16" key="1">
    <citation type="journal article" date="2019" name="Int. J. Syst. Evol. Microbiol.">
        <title>The Global Catalogue of Microorganisms (GCM) 10K type strain sequencing project: providing services to taxonomists for standard genome sequencing and annotation.</title>
        <authorList>
            <consortium name="The Broad Institute Genomics Platform"/>
            <consortium name="The Broad Institute Genome Sequencing Center for Infectious Disease"/>
            <person name="Wu L."/>
            <person name="Ma J."/>
        </authorList>
    </citation>
    <scope>NUCLEOTIDE SEQUENCE [LARGE SCALE GENOMIC DNA]</scope>
    <source>
        <strain evidence="16">JCM 16908</strain>
    </source>
</reference>
<sequence length="370" mass="39646">MTLRVRLAALYSVLFVATSMAVLAAVNVFVTYGVLYQSRTESAAVHFAPDGTPLIVRHVASTGPGISIITLVVGVVLIGVSICAGWWLAGRTLRPLGRITGTARRLSVTNLHERIALKGPKDELKELADTFDAMLDRLERAVTAQSRFVANASHELRTPLAIQRAAIQIGLADPTPDRIERFRAELLEANRRTERLIDGLLVLARSDHGLDEVEAVRFDRVAADVVAGFPRVTLRSRPTTVVGDPVLLTQLVTNLVENGVRHNVPDGSVEVRVTPDDGLVVSNTGPEVPADRIPELFEPFRRMAPDRTRSANGSGLGLSIVASIARAHAMTVTARPNPGGGLTVHCRLSNAAGPGDFREAVGVGLAVDDQ</sequence>
<dbReference type="Gene3D" id="1.10.287.130">
    <property type="match status" value="1"/>
</dbReference>
<evidence type="ECO:0000256" key="4">
    <source>
        <dbReference type="ARBA" id="ARBA00022553"/>
    </source>
</evidence>
<keyword evidence="12" id="KW-0732">Signal</keyword>
<feature type="chain" id="PRO_5045361779" description="histidine kinase" evidence="12">
    <location>
        <begin position="25"/>
        <end position="370"/>
    </location>
</feature>
<gene>
    <name evidence="15" type="ORF">GCM10022226_06680</name>
</gene>
<dbReference type="Gene3D" id="6.10.340.10">
    <property type="match status" value="1"/>
</dbReference>
<dbReference type="SMART" id="SM00304">
    <property type="entry name" value="HAMP"/>
    <property type="match status" value="1"/>
</dbReference>
<dbReference type="EMBL" id="BAAAZR010000001">
    <property type="protein sequence ID" value="GAA3790383.1"/>
    <property type="molecule type" value="Genomic_DNA"/>
</dbReference>
<evidence type="ECO:0000259" key="14">
    <source>
        <dbReference type="PROSITE" id="PS50885"/>
    </source>
</evidence>
<name>A0ABP7HF99_9ACTN</name>
<dbReference type="SMART" id="SM00387">
    <property type="entry name" value="HATPase_c"/>
    <property type="match status" value="1"/>
</dbReference>
<evidence type="ECO:0000313" key="16">
    <source>
        <dbReference type="Proteomes" id="UP001500888"/>
    </source>
</evidence>
<keyword evidence="15" id="KW-0067">ATP-binding</keyword>
<dbReference type="Proteomes" id="UP001500888">
    <property type="component" value="Unassembled WGS sequence"/>
</dbReference>
<evidence type="ECO:0000256" key="11">
    <source>
        <dbReference type="SAM" id="Phobius"/>
    </source>
</evidence>
<evidence type="ECO:0000256" key="3">
    <source>
        <dbReference type="ARBA" id="ARBA00012438"/>
    </source>
</evidence>
<dbReference type="Pfam" id="PF00512">
    <property type="entry name" value="HisKA"/>
    <property type="match status" value="1"/>
</dbReference>
<dbReference type="CDD" id="cd00082">
    <property type="entry name" value="HisKA"/>
    <property type="match status" value="1"/>
</dbReference>
<evidence type="ECO:0000256" key="6">
    <source>
        <dbReference type="ARBA" id="ARBA00022692"/>
    </source>
</evidence>
<evidence type="ECO:0000313" key="15">
    <source>
        <dbReference type="EMBL" id="GAA3790383.1"/>
    </source>
</evidence>
<dbReference type="SUPFAM" id="SSF55874">
    <property type="entry name" value="ATPase domain of HSP90 chaperone/DNA topoisomerase II/histidine kinase"/>
    <property type="match status" value="1"/>
</dbReference>
<comment type="catalytic activity">
    <reaction evidence="1">
        <text>ATP + protein L-histidine = ADP + protein N-phospho-L-histidine.</text>
        <dbReference type="EC" id="2.7.13.3"/>
    </reaction>
</comment>
<evidence type="ECO:0000256" key="9">
    <source>
        <dbReference type="ARBA" id="ARBA00023012"/>
    </source>
</evidence>
<evidence type="ECO:0000256" key="12">
    <source>
        <dbReference type="SAM" id="SignalP"/>
    </source>
</evidence>
<feature type="domain" description="HAMP" evidence="14">
    <location>
        <begin position="90"/>
        <end position="143"/>
    </location>
</feature>
<dbReference type="PANTHER" id="PTHR45436">
    <property type="entry name" value="SENSOR HISTIDINE KINASE YKOH"/>
    <property type="match status" value="1"/>
</dbReference>
<dbReference type="InterPro" id="IPR036890">
    <property type="entry name" value="HATPase_C_sf"/>
</dbReference>
<dbReference type="Gene3D" id="3.30.565.10">
    <property type="entry name" value="Histidine kinase-like ATPase, C-terminal domain"/>
    <property type="match status" value="1"/>
</dbReference>
<keyword evidence="4" id="KW-0597">Phosphoprotein</keyword>
<dbReference type="Pfam" id="PF02518">
    <property type="entry name" value="HATPase_c"/>
    <property type="match status" value="1"/>
</dbReference>
<keyword evidence="10 11" id="KW-0472">Membrane</keyword>
<comment type="subcellular location">
    <subcellularLocation>
        <location evidence="2">Cell membrane</location>
    </subcellularLocation>
</comment>
<dbReference type="SUPFAM" id="SSF158472">
    <property type="entry name" value="HAMP domain-like"/>
    <property type="match status" value="1"/>
</dbReference>
<evidence type="ECO:0000259" key="13">
    <source>
        <dbReference type="PROSITE" id="PS50109"/>
    </source>
</evidence>
<keyword evidence="5" id="KW-0808">Transferase</keyword>
<dbReference type="InterPro" id="IPR003660">
    <property type="entry name" value="HAMP_dom"/>
</dbReference>
<dbReference type="PRINTS" id="PR00344">
    <property type="entry name" value="BCTRLSENSOR"/>
</dbReference>
<evidence type="ECO:0000256" key="1">
    <source>
        <dbReference type="ARBA" id="ARBA00000085"/>
    </source>
</evidence>
<evidence type="ECO:0000256" key="7">
    <source>
        <dbReference type="ARBA" id="ARBA00022777"/>
    </source>
</evidence>
<proteinExistence type="predicted"/>
<comment type="caution">
    <text evidence="15">The sequence shown here is derived from an EMBL/GenBank/DDBJ whole genome shotgun (WGS) entry which is preliminary data.</text>
</comment>
<evidence type="ECO:0000256" key="2">
    <source>
        <dbReference type="ARBA" id="ARBA00004236"/>
    </source>
</evidence>
<dbReference type="InterPro" id="IPR004358">
    <property type="entry name" value="Sig_transdc_His_kin-like_C"/>
</dbReference>
<feature type="signal peptide" evidence="12">
    <location>
        <begin position="1"/>
        <end position="24"/>
    </location>
</feature>
<dbReference type="PROSITE" id="PS50885">
    <property type="entry name" value="HAMP"/>
    <property type="match status" value="1"/>
</dbReference>
<dbReference type="Pfam" id="PF00672">
    <property type="entry name" value="HAMP"/>
    <property type="match status" value="1"/>
</dbReference>
<dbReference type="InterPro" id="IPR003661">
    <property type="entry name" value="HisK_dim/P_dom"/>
</dbReference>
<dbReference type="SMART" id="SM00388">
    <property type="entry name" value="HisKA"/>
    <property type="match status" value="1"/>
</dbReference>
<dbReference type="InterPro" id="IPR050428">
    <property type="entry name" value="TCS_sensor_his_kinase"/>
</dbReference>
<dbReference type="EC" id="2.7.13.3" evidence="3"/>
<keyword evidence="8 11" id="KW-1133">Transmembrane helix</keyword>
<feature type="transmembrane region" description="Helical" evidence="11">
    <location>
        <begin position="66"/>
        <end position="89"/>
    </location>
</feature>
<dbReference type="InterPro" id="IPR036097">
    <property type="entry name" value="HisK_dim/P_sf"/>
</dbReference>
<feature type="domain" description="Histidine kinase" evidence="13">
    <location>
        <begin position="151"/>
        <end position="352"/>
    </location>
</feature>
<protein>
    <recommendedName>
        <fullName evidence="3">histidine kinase</fullName>
        <ecNumber evidence="3">2.7.13.3</ecNumber>
    </recommendedName>
</protein>
<keyword evidence="15" id="KW-0547">Nucleotide-binding</keyword>
<accession>A0ABP7HF99</accession>
<evidence type="ECO:0000256" key="10">
    <source>
        <dbReference type="ARBA" id="ARBA00023136"/>
    </source>
</evidence>
<dbReference type="PANTHER" id="PTHR45436:SF5">
    <property type="entry name" value="SENSOR HISTIDINE KINASE TRCS"/>
    <property type="match status" value="1"/>
</dbReference>